<sequence length="124" mass="14040">MFAIAGLANNFKARMGGKDHVAGIWYDELKEIEAGEDWEPQTETALDLLWRLAYLKDPQREHIPVPAVPIPWSWASPECPVVDQFSNDQVFNQYSLVASMGGAANFSLLPDDYEKPREWVKGDM</sequence>
<keyword evidence="2" id="KW-1185">Reference proteome</keyword>
<evidence type="ECO:0000313" key="1">
    <source>
        <dbReference type="EMBL" id="TFA98436.1"/>
    </source>
</evidence>
<dbReference type="GeneID" id="300581329"/>
<dbReference type="RefSeq" id="XP_073554638.1">
    <property type="nucleotide sequence ID" value="XM_073706879.1"/>
</dbReference>
<protein>
    <submittedName>
        <fullName evidence="1">Uncharacterized protein</fullName>
    </submittedName>
</protein>
<organism evidence="1 2">
    <name type="scientific">Trichoderma ghanense</name>
    <dbReference type="NCBI Taxonomy" id="65468"/>
    <lineage>
        <taxon>Eukaryota</taxon>
        <taxon>Fungi</taxon>
        <taxon>Dikarya</taxon>
        <taxon>Ascomycota</taxon>
        <taxon>Pezizomycotina</taxon>
        <taxon>Sordariomycetes</taxon>
        <taxon>Hypocreomycetidae</taxon>
        <taxon>Hypocreales</taxon>
        <taxon>Hypocreaceae</taxon>
        <taxon>Trichoderma</taxon>
    </lineage>
</organism>
<evidence type="ECO:0000313" key="2">
    <source>
        <dbReference type="Proteomes" id="UP001642720"/>
    </source>
</evidence>
<gene>
    <name evidence="1" type="ORF">CCMA1212_009813</name>
</gene>
<dbReference type="EMBL" id="PPTA01000020">
    <property type="protein sequence ID" value="TFA98436.1"/>
    <property type="molecule type" value="Genomic_DNA"/>
</dbReference>
<comment type="caution">
    <text evidence="1">The sequence shown here is derived from an EMBL/GenBank/DDBJ whole genome shotgun (WGS) entry which is preliminary data.</text>
</comment>
<dbReference type="Proteomes" id="UP001642720">
    <property type="component" value="Unassembled WGS sequence"/>
</dbReference>
<name>A0ABY2GS69_9HYPO</name>
<proteinExistence type="predicted"/>
<reference evidence="1 2" key="1">
    <citation type="submission" date="2018-01" db="EMBL/GenBank/DDBJ databases">
        <title>Genome characterization of the sugarcane-associated fungus Trichoderma ghanense CCMA-1212 and their application in lignocelulose bioconversion.</title>
        <authorList>
            <person name="Steindorff A.S."/>
            <person name="Mendes T.D."/>
            <person name="Vilela E.S.D."/>
            <person name="Rodrigues D.S."/>
            <person name="Formighieri E.F."/>
            <person name="Melo I.S."/>
            <person name="Favaro L.C.L."/>
        </authorList>
    </citation>
    <scope>NUCLEOTIDE SEQUENCE [LARGE SCALE GENOMIC DNA]</scope>
    <source>
        <strain evidence="1 2">CCMA-1212</strain>
    </source>
</reference>
<accession>A0ABY2GS69</accession>